<dbReference type="Pfam" id="PF01553">
    <property type="entry name" value="Acyltransferase"/>
    <property type="match status" value="1"/>
</dbReference>
<proteinExistence type="predicted"/>
<sequence length="242" mass="26756">MAYRYSRGWRLFTIGLLRPPLFLLLRRNWRGQEKIPRTGGVILACNHISEVDPFAIAHYVYKADRYPVFLAKEAVFRIPVLGRIVGWVGEIPVLRGSSDASRAFDGAREALDAGQCVIFYPEGTCTRDPELWPMVAKTGVARLALETGAPVIPVANWGAQELLRYGSSKVNLFPRKVMNIAAGDPVDLTAHSGPEPDADTLRAATEAIMRSISALLGELRGQTPPKEIYDPQKTAVEERKQS</sequence>
<dbReference type="CDD" id="cd07989">
    <property type="entry name" value="LPLAT_AGPAT-like"/>
    <property type="match status" value="1"/>
</dbReference>
<keyword evidence="6" id="KW-1185">Reference proteome</keyword>
<feature type="region of interest" description="Disordered" evidence="3">
    <location>
        <begin position="218"/>
        <end position="242"/>
    </location>
</feature>
<organism evidence="5 6">
    <name type="scientific">Actinocorallia longicatena</name>
    <dbReference type="NCBI Taxonomy" id="111803"/>
    <lineage>
        <taxon>Bacteria</taxon>
        <taxon>Bacillati</taxon>
        <taxon>Actinomycetota</taxon>
        <taxon>Actinomycetes</taxon>
        <taxon>Streptosporangiales</taxon>
        <taxon>Thermomonosporaceae</taxon>
        <taxon>Actinocorallia</taxon>
    </lineage>
</organism>
<dbReference type="GO" id="GO:0016746">
    <property type="term" value="F:acyltransferase activity"/>
    <property type="evidence" value="ECO:0007669"/>
    <property type="project" value="UniProtKB-KW"/>
</dbReference>
<accession>A0ABP6PZI0</accession>
<evidence type="ECO:0000313" key="6">
    <source>
        <dbReference type="Proteomes" id="UP001501237"/>
    </source>
</evidence>
<dbReference type="PANTHER" id="PTHR10434">
    <property type="entry name" value="1-ACYL-SN-GLYCEROL-3-PHOSPHATE ACYLTRANSFERASE"/>
    <property type="match status" value="1"/>
</dbReference>
<dbReference type="SMART" id="SM00563">
    <property type="entry name" value="PlsC"/>
    <property type="match status" value="1"/>
</dbReference>
<dbReference type="RefSeq" id="WP_344822260.1">
    <property type="nucleotide sequence ID" value="NZ_BAAAUV010000002.1"/>
</dbReference>
<dbReference type="InterPro" id="IPR002123">
    <property type="entry name" value="Plipid/glycerol_acylTrfase"/>
</dbReference>
<name>A0ABP6PZI0_9ACTN</name>
<feature type="domain" description="Phospholipid/glycerol acyltransferase" evidence="4">
    <location>
        <begin position="41"/>
        <end position="159"/>
    </location>
</feature>
<keyword evidence="1" id="KW-0808">Transferase</keyword>
<evidence type="ECO:0000256" key="1">
    <source>
        <dbReference type="ARBA" id="ARBA00022679"/>
    </source>
</evidence>
<reference evidence="6" key="1">
    <citation type="journal article" date="2019" name="Int. J. Syst. Evol. Microbiol.">
        <title>The Global Catalogue of Microorganisms (GCM) 10K type strain sequencing project: providing services to taxonomists for standard genome sequencing and annotation.</title>
        <authorList>
            <consortium name="The Broad Institute Genomics Platform"/>
            <consortium name="The Broad Institute Genome Sequencing Center for Infectious Disease"/>
            <person name="Wu L."/>
            <person name="Ma J."/>
        </authorList>
    </citation>
    <scope>NUCLEOTIDE SEQUENCE [LARGE SCALE GENOMIC DNA]</scope>
    <source>
        <strain evidence="6">JCM 9377</strain>
    </source>
</reference>
<dbReference type="Proteomes" id="UP001501237">
    <property type="component" value="Unassembled WGS sequence"/>
</dbReference>
<dbReference type="EMBL" id="BAAAUV010000002">
    <property type="protein sequence ID" value="GAA3197143.1"/>
    <property type="molecule type" value="Genomic_DNA"/>
</dbReference>
<evidence type="ECO:0000256" key="3">
    <source>
        <dbReference type="SAM" id="MobiDB-lite"/>
    </source>
</evidence>
<evidence type="ECO:0000259" key="4">
    <source>
        <dbReference type="SMART" id="SM00563"/>
    </source>
</evidence>
<comment type="caution">
    <text evidence="5">The sequence shown here is derived from an EMBL/GenBank/DDBJ whole genome shotgun (WGS) entry which is preliminary data.</text>
</comment>
<dbReference type="SUPFAM" id="SSF69593">
    <property type="entry name" value="Glycerol-3-phosphate (1)-acyltransferase"/>
    <property type="match status" value="1"/>
</dbReference>
<feature type="compositionally biased region" description="Basic and acidic residues" evidence="3">
    <location>
        <begin position="227"/>
        <end position="242"/>
    </location>
</feature>
<protein>
    <submittedName>
        <fullName evidence="5">Lysophospholipid acyltransferase family protein</fullName>
    </submittedName>
</protein>
<evidence type="ECO:0000256" key="2">
    <source>
        <dbReference type="ARBA" id="ARBA00023315"/>
    </source>
</evidence>
<dbReference type="PANTHER" id="PTHR10434:SF55">
    <property type="entry name" value="POSSIBLE ACYLTRANSFERASE"/>
    <property type="match status" value="1"/>
</dbReference>
<gene>
    <name evidence="5" type="ORF">GCM10010468_08130</name>
</gene>
<keyword evidence="2 5" id="KW-0012">Acyltransferase</keyword>
<evidence type="ECO:0000313" key="5">
    <source>
        <dbReference type="EMBL" id="GAA3197143.1"/>
    </source>
</evidence>